<name>A0AAW0UH47_SCYPA</name>
<dbReference type="PANTHER" id="PTHR45913">
    <property type="entry name" value="EPM2A-INTERACTING PROTEIN 1"/>
    <property type="match status" value="1"/>
</dbReference>
<evidence type="ECO:0000313" key="1">
    <source>
        <dbReference type="EMBL" id="KAK8399136.1"/>
    </source>
</evidence>
<evidence type="ECO:0008006" key="3">
    <source>
        <dbReference type="Google" id="ProtNLM"/>
    </source>
</evidence>
<accession>A0AAW0UH47</accession>
<gene>
    <name evidence="1" type="ORF">O3P69_004303</name>
</gene>
<evidence type="ECO:0000313" key="2">
    <source>
        <dbReference type="Proteomes" id="UP001487740"/>
    </source>
</evidence>
<organism evidence="1 2">
    <name type="scientific">Scylla paramamosain</name>
    <name type="common">Mud crab</name>
    <dbReference type="NCBI Taxonomy" id="85552"/>
    <lineage>
        <taxon>Eukaryota</taxon>
        <taxon>Metazoa</taxon>
        <taxon>Ecdysozoa</taxon>
        <taxon>Arthropoda</taxon>
        <taxon>Crustacea</taxon>
        <taxon>Multicrustacea</taxon>
        <taxon>Malacostraca</taxon>
        <taxon>Eumalacostraca</taxon>
        <taxon>Eucarida</taxon>
        <taxon>Decapoda</taxon>
        <taxon>Pleocyemata</taxon>
        <taxon>Brachyura</taxon>
        <taxon>Eubrachyura</taxon>
        <taxon>Portunoidea</taxon>
        <taxon>Portunidae</taxon>
        <taxon>Portuninae</taxon>
        <taxon>Scylla</taxon>
    </lineage>
</organism>
<dbReference type="EMBL" id="JARAKH010000012">
    <property type="protein sequence ID" value="KAK8399136.1"/>
    <property type="molecule type" value="Genomic_DNA"/>
</dbReference>
<sequence length="196" mass="21858">MRRTAILVEDLTSQLDNAMQNASCISLAVDESTDATDSAQLLVFVRFYDIAQKGFCEDLLDVAILECRTRGEDIYEAMKMMLTERGLDLKSVVSITTDGAASMIGRERGLVGRLKEDHPDLISYHCILHQSILCASFGGDYAVIMEKIMKLANFLRASSSLQHRLLRNFSSEVLRLSVEQTANHPAVTDRHSTSDR</sequence>
<dbReference type="AlphaFoldDB" id="A0AAW0UH47"/>
<reference evidence="1 2" key="1">
    <citation type="submission" date="2023-03" db="EMBL/GenBank/DDBJ databases">
        <title>High-quality genome of Scylla paramamosain provides insights in environmental adaptation.</title>
        <authorList>
            <person name="Zhang L."/>
        </authorList>
    </citation>
    <scope>NUCLEOTIDE SEQUENCE [LARGE SCALE GENOMIC DNA]</scope>
    <source>
        <strain evidence="1">LZ_2023a</strain>
        <tissue evidence="1">Muscle</tissue>
    </source>
</reference>
<comment type="caution">
    <text evidence="1">The sequence shown here is derived from an EMBL/GenBank/DDBJ whole genome shotgun (WGS) entry which is preliminary data.</text>
</comment>
<proteinExistence type="predicted"/>
<protein>
    <recommendedName>
        <fullName evidence="3">DUF4371 domain-containing protein</fullName>
    </recommendedName>
</protein>
<dbReference type="Proteomes" id="UP001487740">
    <property type="component" value="Unassembled WGS sequence"/>
</dbReference>
<dbReference type="PANTHER" id="PTHR45913:SF21">
    <property type="entry name" value="DUF4371 DOMAIN-CONTAINING PROTEIN"/>
    <property type="match status" value="1"/>
</dbReference>
<keyword evidence="2" id="KW-1185">Reference proteome</keyword>